<dbReference type="AlphaFoldDB" id="A0AB72Z8D2"/>
<comment type="caution">
    <text evidence="1">The sequence shown here is derived from an EMBL/GenBank/DDBJ whole genome shotgun (WGS) entry which is preliminary data.</text>
</comment>
<evidence type="ECO:0000313" key="1">
    <source>
        <dbReference type="EMBL" id="EHN61230.1"/>
    </source>
</evidence>
<dbReference type="Proteomes" id="UP000003597">
    <property type="component" value="Unassembled WGS sequence"/>
</dbReference>
<keyword evidence="2" id="KW-1185">Reference proteome</keyword>
<name>A0AB72Z8D2_LISIO</name>
<organism evidence="1 2">
    <name type="scientific">Listeria innocua ATCC 33091</name>
    <dbReference type="NCBI Taxonomy" id="1002366"/>
    <lineage>
        <taxon>Bacteria</taxon>
        <taxon>Bacillati</taxon>
        <taxon>Bacillota</taxon>
        <taxon>Bacilli</taxon>
        <taxon>Bacillales</taxon>
        <taxon>Listeriaceae</taxon>
        <taxon>Listeria</taxon>
    </lineage>
</organism>
<accession>A0AB72Z8D2</accession>
<reference evidence="1 2" key="1">
    <citation type="submission" date="2011-08" db="EMBL/GenBank/DDBJ databases">
        <authorList>
            <person name="Weinstock G."/>
            <person name="Sodergren E."/>
            <person name="Clifton S."/>
            <person name="Fulton L."/>
            <person name="Fulton B."/>
            <person name="Courtney L."/>
            <person name="Fronick C."/>
            <person name="Harrison M."/>
            <person name="Strong C."/>
            <person name="Farmer C."/>
            <person name="Delahaunty K."/>
            <person name="Markovic C."/>
            <person name="Hall O."/>
            <person name="Minx P."/>
            <person name="Tomlinson C."/>
            <person name="Mitreva M."/>
            <person name="Hou S."/>
            <person name="Chen J."/>
            <person name="Wollam A."/>
            <person name="Pepin K.H."/>
            <person name="Johnson M."/>
            <person name="Bhonagiri V."/>
            <person name="Zhang X."/>
            <person name="Suruliraj S."/>
            <person name="Warren W."/>
            <person name="Chinwalla A."/>
            <person name="Mardis E.R."/>
            <person name="Wilson R.K."/>
        </authorList>
    </citation>
    <scope>NUCLEOTIDE SEQUENCE [LARGE SCALE GENOMIC DNA]</scope>
    <source>
        <strain evidence="1 2">ATCC 33091</strain>
    </source>
</reference>
<dbReference type="EMBL" id="AGCN01000032">
    <property type="protein sequence ID" value="EHN61230.1"/>
    <property type="molecule type" value="Genomic_DNA"/>
</dbReference>
<proteinExistence type="predicted"/>
<gene>
    <name evidence="1" type="ORF">HMPREF0557_01971</name>
</gene>
<sequence>MTKHTGVLDLMVKWNKIYTYSERIEEWEKQTIIEIPSYSEYAGYFFLLPRKMVFSVSPDYSYFYFPDTWIFTLKKHTEKKSIDAATMMLLFKQENEEIMQHFQTKKINDSIVKVRTHIPKKIEKDVIIANDLIRQPNTSNTET</sequence>
<evidence type="ECO:0000313" key="2">
    <source>
        <dbReference type="Proteomes" id="UP000003597"/>
    </source>
</evidence>
<protein>
    <submittedName>
        <fullName evidence="1">Uncharacterized protein</fullName>
    </submittedName>
</protein>